<dbReference type="InterPro" id="IPR013057">
    <property type="entry name" value="AA_transpt_TM"/>
</dbReference>
<keyword evidence="5 7" id="KW-1133">Transmembrane helix</keyword>
<evidence type="ECO:0000256" key="1">
    <source>
        <dbReference type="ARBA" id="ARBA00004370"/>
    </source>
</evidence>
<proteinExistence type="evidence at transcript level"/>
<feature type="transmembrane region" description="Helical" evidence="7">
    <location>
        <begin position="410"/>
        <end position="430"/>
    </location>
</feature>
<sequence length="527" mass="59373">QKVGNRRLKSGQPPYALELWPSSDCNIYSIIIIYVSVFIAPDFSSVETVKEIEMQSEGNEITTNFISDFAPAEVVTHVDENLGNSSYPEPGLKAWVQKTLWHGGSNYDAWCNSAASQVGQVILTMPYSYSQMGFALGIFFHLLYTVVGIWTCYMLSCLYLEYRARKEKEGVNFKKHIIQYHEVMGYLVAPWLKGVCLFFNIVTLGAVAGVQIIACASNAYYLNSNYNKREWAIIFGAICMLNVLLPSFHNFRIWCIIGVLTTTYTAWYMVVAGLLHGQIANVKHSAPVSMQLFFTGTTNILFAFGGHANTIEIMHSMWTPKSYKYVYLTTMGYVMTITMPHCVILYWAFGDELLTHSNAFSVLPASTFRSMGLGLMIAHQAIAFGLFVMPLNYMWEKLLRVHQSHYLVRVVARLPVGILLWFLALMFPFFGPLNSIIGSFIMSFSVCIIPCASYLFVFRTKTARQDAVEKGGKWMPKWKGILTINLVIVILVGVLGFGFGSWASLSNLVKQVNSFGIFDKCYQCSHK</sequence>
<evidence type="ECO:0000313" key="9">
    <source>
        <dbReference type="EMBL" id="AJP06240.1"/>
    </source>
</evidence>
<feature type="transmembrane region" description="Helical" evidence="7">
    <location>
        <begin position="436"/>
        <end position="457"/>
    </location>
</feature>
<feature type="transmembrane region" description="Helical" evidence="7">
    <location>
        <begin position="134"/>
        <end position="156"/>
    </location>
</feature>
<evidence type="ECO:0000256" key="6">
    <source>
        <dbReference type="ARBA" id="ARBA00023136"/>
    </source>
</evidence>
<feature type="transmembrane region" description="Helical" evidence="7">
    <location>
        <begin position="368"/>
        <end position="389"/>
    </location>
</feature>
<protein>
    <submittedName>
        <fullName evidence="9">AUX3</fullName>
    </submittedName>
</protein>
<comment type="subcellular location">
    <subcellularLocation>
        <location evidence="1">Membrane</location>
    </subcellularLocation>
</comment>
<evidence type="ECO:0000256" key="4">
    <source>
        <dbReference type="ARBA" id="ARBA00022970"/>
    </source>
</evidence>
<evidence type="ECO:0000256" key="7">
    <source>
        <dbReference type="SAM" id="Phobius"/>
    </source>
</evidence>
<reference evidence="9" key="1">
    <citation type="submission" date="2014-04" db="EMBL/GenBank/DDBJ databases">
        <title>The genes involved in the male and female cone development in Pinus tabuliformis.</title>
        <authorList>
            <person name="Niu S."/>
            <person name="Li W."/>
            <person name="Chen X."/>
        </authorList>
    </citation>
    <scope>NUCLEOTIDE SEQUENCE</scope>
</reference>
<keyword evidence="6 7" id="KW-0472">Membrane</keyword>
<feature type="transmembrane region" description="Helical" evidence="7">
    <location>
        <begin position="251"/>
        <end position="275"/>
    </location>
</feature>
<keyword evidence="4" id="KW-0029">Amino-acid transport</keyword>
<dbReference type="EMBL" id="KJ710995">
    <property type="protein sequence ID" value="AJP06240.1"/>
    <property type="molecule type" value="mRNA"/>
</dbReference>
<name>A0A0K0M6T5_PINTB</name>
<keyword evidence="3 7" id="KW-0812">Transmembrane</keyword>
<evidence type="ECO:0000256" key="5">
    <source>
        <dbReference type="ARBA" id="ARBA00022989"/>
    </source>
</evidence>
<feature type="domain" description="Amino acid transporter transmembrane" evidence="8">
    <location>
        <begin position="102"/>
        <end position="470"/>
    </location>
</feature>
<evidence type="ECO:0000256" key="2">
    <source>
        <dbReference type="ARBA" id="ARBA00022448"/>
    </source>
</evidence>
<feature type="transmembrane region" description="Helical" evidence="7">
    <location>
        <begin position="478"/>
        <end position="499"/>
    </location>
</feature>
<keyword evidence="2" id="KW-0813">Transport</keyword>
<feature type="transmembrane region" description="Helical" evidence="7">
    <location>
        <begin position="197"/>
        <end position="222"/>
    </location>
</feature>
<evidence type="ECO:0000259" key="8">
    <source>
        <dbReference type="Pfam" id="PF01490"/>
    </source>
</evidence>
<evidence type="ECO:0000256" key="3">
    <source>
        <dbReference type="ARBA" id="ARBA00022692"/>
    </source>
</evidence>
<dbReference type="Pfam" id="PF01490">
    <property type="entry name" value="Aa_trans"/>
    <property type="match status" value="1"/>
</dbReference>
<dbReference type="AlphaFoldDB" id="A0A0K0M6T5"/>
<dbReference type="GO" id="GO:0016020">
    <property type="term" value="C:membrane"/>
    <property type="evidence" value="ECO:0007669"/>
    <property type="project" value="UniProtKB-SubCell"/>
</dbReference>
<feature type="transmembrane region" description="Helical" evidence="7">
    <location>
        <begin position="229"/>
        <end position="245"/>
    </location>
</feature>
<dbReference type="PANTHER" id="PTHR48017">
    <property type="entry name" value="OS05G0424000 PROTEIN-RELATED"/>
    <property type="match status" value="1"/>
</dbReference>
<dbReference type="GO" id="GO:0006865">
    <property type="term" value="P:amino acid transport"/>
    <property type="evidence" value="ECO:0007669"/>
    <property type="project" value="UniProtKB-KW"/>
</dbReference>
<feature type="transmembrane region" description="Helical" evidence="7">
    <location>
        <begin position="325"/>
        <end position="348"/>
    </location>
</feature>
<organism evidence="9">
    <name type="scientific">Pinus tabuliformis</name>
    <name type="common">Chinese red pine</name>
    <name type="synonym">Pinus leucosperma</name>
    <dbReference type="NCBI Taxonomy" id="88731"/>
    <lineage>
        <taxon>Eukaryota</taxon>
        <taxon>Viridiplantae</taxon>
        <taxon>Streptophyta</taxon>
        <taxon>Embryophyta</taxon>
        <taxon>Tracheophyta</taxon>
        <taxon>Spermatophyta</taxon>
        <taxon>Pinopsida</taxon>
        <taxon>Pinidae</taxon>
        <taxon>Conifers I</taxon>
        <taxon>Pinales</taxon>
        <taxon>Pinaceae</taxon>
        <taxon>Pinus</taxon>
        <taxon>Pinus subgen. Pinus</taxon>
    </lineage>
</organism>
<accession>A0A0K0M6T5</accession>
<feature type="non-terminal residue" evidence="9">
    <location>
        <position position="1"/>
    </location>
</feature>